<name>A0A512IYE3_9HYPH</name>
<sequence>MIRLPDVSVYDMAVEIGILREFLSGRPVTFAARCGLDERVIAGPLTTPVMSCRHTWLEWIEAFERKVQPQERQLDGKARKLPSDRVSIEGEASVCHSCPPLIFRSA</sequence>
<dbReference type="AlphaFoldDB" id="A0A512IYE3"/>
<dbReference type="EMBL" id="BSPK01000107">
    <property type="protein sequence ID" value="GLS66870.1"/>
    <property type="molecule type" value="Genomic_DNA"/>
</dbReference>
<evidence type="ECO:0000313" key="2">
    <source>
        <dbReference type="EMBL" id="GLS66870.1"/>
    </source>
</evidence>
<organism evidence="1 3">
    <name type="scientific">Methylobacterium oxalidis</name>
    <dbReference type="NCBI Taxonomy" id="944322"/>
    <lineage>
        <taxon>Bacteria</taxon>
        <taxon>Pseudomonadati</taxon>
        <taxon>Pseudomonadota</taxon>
        <taxon>Alphaproteobacteria</taxon>
        <taxon>Hyphomicrobiales</taxon>
        <taxon>Methylobacteriaceae</taxon>
        <taxon>Methylobacterium</taxon>
    </lineage>
</organism>
<evidence type="ECO:0000313" key="1">
    <source>
        <dbReference type="EMBL" id="GEP02732.1"/>
    </source>
</evidence>
<protein>
    <submittedName>
        <fullName evidence="1">Uncharacterized protein</fullName>
    </submittedName>
</protein>
<keyword evidence="4" id="KW-1185">Reference proteome</keyword>
<dbReference type="Proteomes" id="UP000321960">
    <property type="component" value="Unassembled WGS sequence"/>
</dbReference>
<evidence type="ECO:0000313" key="3">
    <source>
        <dbReference type="Proteomes" id="UP000321960"/>
    </source>
</evidence>
<dbReference type="EMBL" id="BJZU01000007">
    <property type="protein sequence ID" value="GEP02732.1"/>
    <property type="molecule type" value="Genomic_DNA"/>
</dbReference>
<accession>A0A512IYE3</accession>
<gene>
    <name evidence="2" type="ORF">GCM10007888_52530</name>
    <name evidence="1" type="ORF">MOX02_07700</name>
</gene>
<evidence type="ECO:0000313" key="4">
    <source>
        <dbReference type="Proteomes" id="UP001156856"/>
    </source>
</evidence>
<comment type="caution">
    <text evidence="1">The sequence shown here is derived from an EMBL/GenBank/DDBJ whole genome shotgun (WGS) entry which is preliminary data.</text>
</comment>
<reference evidence="4" key="2">
    <citation type="journal article" date="2019" name="Int. J. Syst. Evol. Microbiol.">
        <title>The Global Catalogue of Microorganisms (GCM) 10K type strain sequencing project: providing services to taxonomists for standard genome sequencing and annotation.</title>
        <authorList>
            <consortium name="The Broad Institute Genomics Platform"/>
            <consortium name="The Broad Institute Genome Sequencing Center for Infectious Disease"/>
            <person name="Wu L."/>
            <person name="Ma J."/>
        </authorList>
    </citation>
    <scope>NUCLEOTIDE SEQUENCE [LARGE SCALE GENOMIC DNA]</scope>
    <source>
        <strain evidence="4">NBRC 107715</strain>
    </source>
</reference>
<reference evidence="1 3" key="3">
    <citation type="submission" date="2019-07" db="EMBL/GenBank/DDBJ databases">
        <title>Whole genome shotgun sequence of Methylobacterium oxalidis NBRC 107715.</title>
        <authorList>
            <person name="Hosoyama A."/>
            <person name="Uohara A."/>
            <person name="Ohji S."/>
            <person name="Ichikawa N."/>
        </authorList>
    </citation>
    <scope>NUCLEOTIDE SEQUENCE [LARGE SCALE GENOMIC DNA]</scope>
    <source>
        <strain evidence="1 3">NBRC 107715</strain>
    </source>
</reference>
<proteinExistence type="predicted"/>
<dbReference type="Proteomes" id="UP001156856">
    <property type="component" value="Unassembled WGS sequence"/>
</dbReference>
<reference evidence="2" key="1">
    <citation type="journal article" date="2014" name="Int. J. Syst. Evol. Microbiol.">
        <title>Complete genome of a new Firmicutes species belonging to the dominant human colonic microbiota ('Ruminococcus bicirculans') reveals two chromosomes and a selective capacity to utilize plant glucans.</title>
        <authorList>
            <consortium name="NISC Comparative Sequencing Program"/>
            <person name="Wegmann U."/>
            <person name="Louis P."/>
            <person name="Goesmann A."/>
            <person name="Henrissat B."/>
            <person name="Duncan S.H."/>
            <person name="Flint H.J."/>
        </authorList>
    </citation>
    <scope>NUCLEOTIDE SEQUENCE</scope>
    <source>
        <strain evidence="2">NBRC 107715</strain>
    </source>
</reference>
<reference evidence="2" key="4">
    <citation type="submission" date="2023-01" db="EMBL/GenBank/DDBJ databases">
        <title>Draft genome sequence of Methylobacterium oxalidis strain NBRC 107715.</title>
        <authorList>
            <person name="Sun Q."/>
            <person name="Mori K."/>
        </authorList>
    </citation>
    <scope>NUCLEOTIDE SEQUENCE</scope>
    <source>
        <strain evidence="2">NBRC 107715</strain>
    </source>
</reference>